<dbReference type="InterPro" id="IPR036013">
    <property type="entry name" value="Band_7/SPFH_dom_sf"/>
</dbReference>
<dbReference type="SUPFAM" id="SSF117892">
    <property type="entry name" value="Band 7/SPFH domain"/>
    <property type="match status" value="1"/>
</dbReference>
<comment type="similarity">
    <text evidence="2 6">Belongs to the band 7/mec-2 family. HflK subfamily.</text>
</comment>
<dbReference type="NCBIfam" id="TIGR01933">
    <property type="entry name" value="hflK"/>
    <property type="match status" value="1"/>
</dbReference>
<dbReference type="PANTHER" id="PTHR43327:SF2">
    <property type="entry name" value="MODULATOR OF FTSH PROTEASE HFLK"/>
    <property type="match status" value="1"/>
</dbReference>
<dbReference type="EMBL" id="DXHU01000005">
    <property type="protein sequence ID" value="HIV98283.1"/>
    <property type="molecule type" value="Genomic_DNA"/>
</dbReference>
<evidence type="ECO:0000256" key="1">
    <source>
        <dbReference type="ARBA" id="ARBA00004167"/>
    </source>
</evidence>
<protein>
    <recommendedName>
        <fullName evidence="6">Protein HflK</fullName>
    </recommendedName>
</protein>
<dbReference type="SMART" id="SM00244">
    <property type="entry name" value="PHB"/>
    <property type="match status" value="1"/>
</dbReference>
<dbReference type="GO" id="GO:0008233">
    <property type="term" value="F:peptidase activity"/>
    <property type="evidence" value="ECO:0007669"/>
    <property type="project" value="UniProtKB-KW"/>
</dbReference>
<dbReference type="InterPro" id="IPR001107">
    <property type="entry name" value="Band_7"/>
</dbReference>
<name>A0A9D1PRJ3_9SPIO</name>
<reference evidence="8" key="2">
    <citation type="submission" date="2021-04" db="EMBL/GenBank/DDBJ databases">
        <authorList>
            <person name="Gilroy R."/>
        </authorList>
    </citation>
    <scope>NUCLEOTIDE SEQUENCE</scope>
    <source>
        <strain evidence="8">Gambia11-129</strain>
    </source>
</reference>
<evidence type="ECO:0000256" key="6">
    <source>
        <dbReference type="RuleBase" id="RU364113"/>
    </source>
</evidence>
<dbReference type="PANTHER" id="PTHR43327">
    <property type="entry name" value="STOMATIN-LIKE PROTEIN 2, MITOCHONDRIAL"/>
    <property type="match status" value="1"/>
</dbReference>
<dbReference type="Gene3D" id="3.30.479.30">
    <property type="entry name" value="Band 7 domain"/>
    <property type="match status" value="1"/>
</dbReference>
<comment type="subunit">
    <text evidence="6">HflC and HflK may interact to form a multimeric complex.</text>
</comment>
<evidence type="ECO:0000256" key="2">
    <source>
        <dbReference type="ARBA" id="ARBA00006971"/>
    </source>
</evidence>
<accession>A0A9D1PRJ3</accession>
<reference evidence="8" key="1">
    <citation type="journal article" date="2021" name="PeerJ">
        <title>Extensive microbial diversity within the chicken gut microbiome revealed by metagenomics and culture.</title>
        <authorList>
            <person name="Gilroy R."/>
            <person name="Ravi A."/>
            <person name="Getino M."/>
            <person name="Pursley I."/>
            <person name="Horton D.L."/>
            <person name="Alikhan N.F."/>
            <person name="Baker D."/>
            <person name="Gharbi K."/>
            <person name="Hall N."/>
            <person name="Watson M."/>
            <person name="Adriaenssens E.M."/>
            <person name="Foster-Nyarko E."/>
            <person name="Jarju S."/>
            <person name="Secka A."/>
            <person name="Antonio M."/>
            <person name="Oren A."/>
            <person name="Chaudhuri R.R."/>
            <person name="La Ragione R."/>
            <person name="Hildebrand F."/>
            <person name="Pallen M.J."/>
        </authorList>
    </citation>
    <scope>NUCLEOTIDE SEQUENCE</scope>
    <source>
        <strain evidence="8">Gambia11-129</strain>
    </source>
</reference>
<keyword evidence="5" id="KW-0472">Membrane</keyword>
<dbReference type="Proteomes" id="UP000823936">
    <property type="component" value="Unassembled WGS sequence"/>
</dbReference>
<dbReference type="AlphaFoldDB" id="A0A9D1PRJ3"/>
<gene>
    <name evidence="8" type="primary">hflK</name>
    <name evidence="8" type="ORF">IAB12_00700</name>
</gene>
<keyword evidence="8" id="KW-0645">Protease</keyword>
<keyword evidence="4" id="KW-1133">Transmembrane helix</keyword>
<dbReference type="InterPro" id="IPR050710">
    <property type="entry name" value="Band7/mec-2_domain"/>
</dbReference>
<evidence type="ECO:0000256" key="4">
    <source>
        <dbReference type="ARBA" id="ARBA00022989"/>
    </source>
</evidence>
<comment type="subcellular location">
    <subcellularLocation>
        <location evidence="1">Membrane</location>
        <topology evidence="1">Single-pass membrane protein</topology>
    </subcellularLocation>
</comment>
<dbReference type="GO" id="GO:0006508">
    <property type="term" value="P:proteolysis"/>
    <property type="evidence" value="ECO:0007669"/>
    <property type="project" value="UniProtKB-KW"/>
</dbReference>
<evidence type="ECO:0000313" key="9">
    <source>
        <dbReference type="Proteomes" id="UP000823936"/>
    </source>
</evidence>
<evidence type="ECO:0000256" key="5">
    <source>
        <dbReference type="ARBA" id="ARBA00023136"/>
    </source>
</evidence>
<keyword evidence="3" id="KW-0812">Transmembrane</keyword>
<evidence type="ECO:0000256" key="3">
    <source>
        <dbReference type="ARBA" id="ARBA00022692"/>
    </source>
</evidence>
<sequence>MDENKKRNFSFLVTPRFVVLAIIVIAVLLALATSFFSVDQTENAIVLRLGKYSRTVGAGLNFKLPFGIEKNYNVKTNVVQTMTFGYTATDTSGTSLSGSYENTDESLMLTGDLNIVSVEWIIQYIIDDPYAWLFNVNEKEKTIRDISQSVMNQIVGDLPILSVMTNLRTQIEVDAQQKMQEIFDKYDFGIRIVTVKLQNIVPPEGDVQDAFEDVNKAIQDMNRLINEGKEYYNQQIPEAQGEAEKIIQQAHGYASERVNQANGDTARFLSVLSEYENSRETTAVRLYIETMEEVLESNKDITIIDEDLSSFIPFKNLGGSV</sequence>
<keyword evidence="8" id="KW-0378">Hydrolase</keyword>
<comment type="caution">
    <text evidence="8">The sequence shown here is derived from an EMBL/GenBank/DDBJ whole genome shotgun (WGS) entry which is preliminary data.</text>
</comment>
<organism evidence="8 9">
    <name type="scientific">Candidatus Ornithospirochaeta avicola</name>
    <dbReference type="NCBI Taxonomy" id="2840896"/>
    <lineage>
        <taxon>Bacteria</taxon>
        <taxon>Pseudomonadati</taxon>
        <taxon>Spirochaetota</taxon>
        <taxon>Spirochaetia</taxon>
        <taxon>Spirochaetales</taxon>
        <taxon>Spirochaetaceae</taxon>
        <taxon>Spirochaetaceae incertae sedis</taxon>
        <taxon>Candidatus Ornithospirochaeta</taxon>
    </lineage>
</organism>
<dbReference type="Pfam" id="PF01145">
    <property type="entry name" value="Band_7"/>
    <property type="match status" value="1"/>
</dbReference>
<dbReference type="GO" id="GO:0016020">
    <property type="term" value="C:membrane"/>
    <property type="evidence" value="ECO:0007669"/>
    <property type="project" value="UniProtKB-SubCell"/>
</dbReference>
<dbReference type="InterPro" id="IPR010201">
    <property type="entry name" value="HflK"/>
</dbReference>
<comment type="function">
    <text evidence="6">HflC and HflK could encode or regulate a protease.</text>
</comment>
<evidence type="ECO:0000259" key="7">
    <source>
        <dbReference type="SMART" id="SM00244"/>
    </source>
</evidence>
<feature type="domain" description="Band 7" evidence="7">
    <location>
        <begin position="33"/>
        <end position="215"/>
    </location>
</feature>
<dbReference type="CDD" id="cd03404">
    <property type="entry name" value="SPFH_HflK"/>
    <property type="match status" value="1"/>
</dbReference>
<proteinExistence type="inferred from homology"/>
<evidence type="ECO:0000313" key="8">
    <source>
        <dbReference type="EMBL" id="HIV98283.1"/>
    </source>
</evidence>